<accession>A0A1N6FND8</accession>
<organism evidence="1 2">
    <name type="scientific">Halodesulfovibrio marinisediminis DSM 17456</name>
    <dbReference type="NCBI Taxonomy" id="1121457"/>
    <lineage>
        <taxon>Bacteria</taxon>
        <taxon>Pseudomonadati</taxon>
        <taxon>Thermodesulfobacteriota</taxon>
        <taxon>Desulfovibrionia</taxon>
        <taxon>Desulfovibrionales</taxon>
        <taxon>Desulfovibrionaceae</taxon>
        <taxon>Halodesulfovibrio</taxon>
    </lineage>
</organism>
<dbReference type="EMBL" id="FSRG01000004">
    <property type="protein sequence ID" value="SIN96819.1"/>
    <property type="molecule type" value="Genomic_DNA"/>
</dbReference>
<dbReference type="Proteomes" id="UP000184694">
    <property type="component" value="Unassembled WGS sequence"/>
</dbReference>
<sequence length="135" mass="15401">MSKKTDVTNTTSKNFESKFNPKRLKELIDSGADADEIQEELGIVSKQSLRQHVLRLINEEQKFIEVKGLYSERAQRLPMINFKGELKISSKNLSDGNFSHGDKFNLEVTSERITLTKISSNKEPEKKDTIESAKK</sequence>
<name>A0A1N6FND8_9BACT</name>
<gene>
    <name evidence="1" type="ORF">SAMN02745161_1412</name>
</gene>
<dbReference type="OrthoDB" id="5455866at2"/>
<reference evidence="2" key="1">
    <citation type="submission" date="2016-11" db="EMBL/GenBank/DDBJ databases">
        <authorList>
            <person name="Varghese N."/>
            <person name="Submissions S."/>
        </authorList>
    </citation>
    <scope>NUCLEOTIDE SEQUENCE [LARGE SCALE GENOMIC DNA]</scope>
    <source>
        <strain evidence="2">DSM 17456</strain>
    </source>
</reference>
<proteinExistence type="predicted"/>
<dbReference type="RefSeq" id="WP_074216229.1">
    <property type="nucleotide sequence ID" value="NZ_FSRG01000004.1"/>
</dbReference>
<evidence type="ECO:0000313" key="1">
    <source>
        <dbReference type="EMBL" id="SIN96819.1"/>
    </source>
</evidence>
<protein>
    <submittedName>
        <fullName evidence="1">Uncharacterized protein</fullName>
    </submittedName>
</protein>
<keyword evidence="2" id="KW-1185">Reference proteome</keyword>
<evidence type="ECO:0000313" key="2">
    <source>
        <dbReference type="Proteomes" id="UP000184694"/>
    </source>
</evidence>
<dbReference type="AlphaFoldDB" id="A0A1N6FND8"/>